<dbReference type="Pfam" id="PF09286">
    <property type="entry name" value="Pro-kuma_activ"/>
    <property type="match status" value="1"/>
</dbReference>
<name>A0AAI8YWI7_9PEZI</name>
<keyword evidence="13" id="KW-0865">Zymogen</keyword>
<dbReference type="Proteomes" id="UP001296104">
    <property type="component" value="Unassembled WGS sequence"/>
</dbReference>
<dbReference type="CDD" id="cd04056">
    <property type="entry name" value="Peptidases_S53"/>
    <property type="match status" value="1"/>
</dbReference>
<dbReference type="InterPro" id="IPR050819">
    <property type="entry name" value="Tripeptidyl-peptidase_I"/>
</dbReference>
<feature type="binding site" evidence="15">
    <location>
        <position position="549"/>
    </location>
    <ligand>
        <name>Ca(2+)</name>
        <dbReference type="ChEBI" id="CHEBI:29108"/>
    </ligand>
</feature>
<feature type="region of interest" description="Disordered" evidence="16">
    <location>
        <begin position="612"/>
        <end position="631"/>
    </location>
</feature>
<dbReference type="FunFam" id="3.40.50.200:FF:000015">
    <property type="entry name" value="Tripeptidyl peptidase A"/>
    <property type="match status" value="1"/>
</dbReference>
<evidence type="ECO:0000313" key="19">
    <source>
        <dbReference type="EMBL" id="CAK3952267.1"/>
    </source>
</evidence>
<keyword evidence="6 15" id="KW-0645">Protease</keyword>
<keyword evidence="14" id="KW-0325">Glycoprotein</keyword>
<dbReference type="GO" id="GO:0046872">
    <property type="term" value="F:metal ion binding"/>
    <property type="evidence" value="ECO:0007669"/>
    <property type="project" value="UniProtKB-UniRule"/>
</dbReference>
<evidence type="ECO:0000259" key="18">
    <source>
        <dbReference type="PROSITE" id="PS51695"/>
    </source>
</evidence>
<evidence type="ECO:0000256" key="12">
    <source>
        <dbReference type="ARBA" id="ARBA00023026"/>
    </source>
</evidence>
<evidence type="ECO:0000256" key="11">
    <source>
        <dbReference type="ARBA" id="ARBA00022837"/>
    </source>
</evidence>
<evidence type="ECO:0000256" key="8">
    <source>
        <dbReference type="ARBA" id="ARBA00022729"/>
    </source>
</evidence>
<keyword evidence="12" id="KW-0843">Virulence</keyword>
<dbReference type="AlphaFoldDB" id="A0AAI8YWI7"/>
<gene>
    <name evidence="19" type="ORF">LECACI_7A003287</name>
</gene>
<accession>A0AAI8YWI7</accession>
<sequence>MRAALIFALLGASSAHLMESLKDIPDGWKKVGKPSPDEKLFLRISMNSPGQGLFEQKLYEVSDPKSPSYAQYLKRDEIKEILRPTSEATAGVIKWLLSSGVSRNAIADDGEWINFVTPVDIAEKLLDTSFALFKDRRGSTRVRTLQYSVPEPLHPYIDMIQPTTRFGEMQSQASLVHAVKTLGQAPYYKQKELEKMADFTQGPLSVCDGETTIAACVRALYKLPDPEILHAQLDNRSCGFMAFANFLEQVPRYADLKTFQREYTPFSLGQSFSWESIAGANNDQNSPAESDEANLDVEYLQTTGWPVPMHAYNTAGRAPFVPDLDTPTEKYNNNEPYLDFLNYVLARPDHELPHTLAVSYGENEQGVPEQYRKTVCNMLGQLGARGVSVIFASGDLGVTSACLANDGSNRERFLPVFPAACPFVTSVGATTGHAPERAIGISSGGFSDTWARPAYQDQAVTSYLRSIGDLWKGLYNPQGRAFPDVAAQGMSLHVIDRGQEKLIDGTSLAAPIFAGVISLLNAQRIQNGHKPLGFLNPWIYSSGYQGLNDIVVGGSVGCDGTDYFTNGPTPNIPGAGWNATKGWDPVSGFGSPNYPKLYQLAMEAHGTQGMGTVPKGFRPAPDQRSKRAWVA</sequence>
<dbReference type="Gene3D" id="3.40.50.200">
    <property type="entry name" value="Peptidase S8/S53 domain"/>
    <property type="match status" value="1"/>
</dbReference>
<evidence type="ECO:0000256" key="7">
    <source>
        <dbReference type="ARBA" id="ARBA00022723"/>
    </source>
</evidence>
<evidence type="ECO:0000256" key="9">
    <source>
        <dbReference type="ARBA" id="ARBA00022801"/>
    </source>
</evidence>
<dbReference type="EC" id="3.4.14.10" evidence="4"/>
<dbReference type="InterPro" id="IPR030400">
    <property type="entry name" value="Sedolisin_dom"/>
</dbReference>
<dbReference type="GO" id="GO:0006508">
    <property type="term" value="P:proteolysis"/>
    <property type="evidence" value="ECO:0007669"/>
    <property type="project" value="UniProtKB-KW"/>
</dbReference>
<evidence type="ECO:0000256" key="17">
    <source>
        <dbReference type="SAM" id="SignalP"/>
    </source>
</evidence>
<evidence type="ECO:0000256" key="10">
    <source>
        <dbReference type="ARBA" id="ARBA00022825"/>
    </source>
</evidence>
<dbReference type="Pfam" id="PF00082">
    <property type="entry name" value="Peptidase_S8"/>
    <property type="match status" value="1"/>
</dbReference>
<evidence type="ECO:0000256" key="5">
    <source>
        <dbReference type="ARBA" id="ARBA00022525"/>
    </source>
</evidence>
<keyword evidence="5" id="KW-0964">Secreted</keyword>
<proteinExistence type="predicted"/>
<dbReference type="GO" id="GO:0005576">
    <property type="term" value="C:extracellular region"/>
    <property type="evidence" value="ECO:0007669"/>
    <property type="project" value="UniProtKB-SubCell"/>
</dbReference>
<dbReference type="EMBL" id="CAVMBE010000015">
    <property type="protein sequence ID" value="CAK3952267.1"/>
    <property type="molecule type" value="Genomic_DNA"/>
</dbReference>
<dbReference type="SMART" id="SM00944">
    <property type="entry name" value="Pro-kuma_activ"/>
    <property type="match status" value="1"/>
</dbReference>
<evidence type="ECO:0000256" key="4">
    <source>
        <dbReference type="ARBA" id="ARBA00012462"/>
    </source>
</evidence>
<dbReference type="PANTHER" id="PTHR14218">
    <property type="entry name" value="PROTEASE S8 TRIPEPTIDYL PEPTIDASE I CLN2"/>
    <property type="match status" value="1"/>
</dbReference>
<keyword evidence="7 15" id="KW-0479">Metal-binding</keyword>
<dbReference type="CDD" id="cd11377">
    <property type="entry name" value="Pro-peptidase_S53"/>
    <property type="match status" value="1"/>
</dbReference>
<evidence type="ECO:0000256" key="15">
    <source>
        <dbReference type="PROSITE-ProRule" id="PRU01032"/>
    </source>
</evidence>
<comment type="caution">
    <text evidence="19">The sequence shown here is derived from an EMBL/GenBank/DDBJ whole genome shotgun (WGS) entry which is preliminary data.</text>
</comment>
<dbReference type="InterPro" id="IPR036852">
    <property type="entry name" value="Peptidase_S8/S53_dom_sf"/>
</dbReference>
<dbReference type="GO" id="GO:0004252">
    <property type="term" value="F:serine-type endopeptidase activity"/>
    <property type="evidence" value="ECO:0007669"/>
    <property type="project" value="UniProtKB-UniRule"/>
</dbReference>
<feature type="active site" description="Charge relay system" evidence="15">
    <location>
        <position position="507"/>
    </location>
</feature>
<feature type="domain" description="Peptidase S53" evidence="18">
    <location>
        <begin position="211"/>
        <end position="604"/>
    </location>
</feature>
<organism evidence="19 20">
    <name type="scientific">Lecanosticta acicola</name>
    <dbReference type="NCBI Taxonomy" id="111012"/>
    <lineage>
        <taxon>Eukaryota</taxon>
        <taxon>Fungi</taxon>
        <taxon>Dikarya</taxon>
        <taxon>Ascomycota</taxon>
        <taxon>Pezizomycotina</taxon>
        <taxon>Dothideomycetes</taxon>
        <taxon>Dothideomycetidae</taxon>
        <taxon>Mycosphaerellales</taxon>
        <taxon>Mycosphaerellaceae</taxon>
        <taxon>Lecanosticta</taxon>
    </lineage>
</organism>
<keyword evidence="11 15" id="KW-0106">Calcium</keyword>
<feature type="binding site" evidence="15">
    <location>
        <position position="584"/>
    </location>
    <ligand>
        <name>Ca(2+)</name>
        <dbReference type="ChEBI" id="CHEBI:29108"/>
    </ligand>
</feature>
<keyword evidence="8 17" id="KW-0732">Signal</keyword>
<dbReference type="SUPFAM" id="SSF54897">
    <property type="entry name" value="Protease propeptides/inhibitors"/>
    <property type="match status" value="1"/>
</dbReference>
<feature type="active site" description="Charge relay system" evidence="15">
    <location>
        <position position="292"/>
    </location>
</feature>
<evidence type="ECO:0000313" key="20">
    <source>
        <dbReference type="Proteomes" id="UP001296104"/>
    </source>
</evidence>
<evidence type="ECO:0000256" key="2">
    <source>
        <dbReference type="ARBA" id="ARBA00002451"/>
    </source>
</evidence>
<keyword evidence="20" id="KW-1185">Reference proteome</keyword>
<evidence type="ECO:0000256" key="1">
    <source>
        <dbReference type="ARBA" id="ARBA00001910"/>
    </source>
</evidence>
<dbReference type="PROSITE" id="PS00138">
    <property type="entry name" value="SUBTILASE_SER"/>
    <property type="match status" value="1"/>
</dbReference>
<protein>
    <recommendedName>
        <fullName evidence="4">tripeptidyl-peptidase II</fullName>
        <ecNumber evidence="4">3.4.14.10</ecNumber>
    </recommendedName>
</protein>
<comment type="function">
    <text evidence="2">Secreted tripeptidyl-peptidase which degrades proteins at acidic pHs and is involved in virulence.</text>
</comment>
<evidence type="ECO:0000256" key="16">
    <source>
        <dbReference type="SAM" id="MobiDB-lite"/>
    </source>
</evidence>
<evidence type="ECO:0000256" key="14">
    <source>
        <dbReference type="ARBA" id="ARBA00023180"/>
    </source>
</evidence>
<keyword evidence="9 15" id="KW-0378">Hydrolase</keyword>
<evidence type="ECO:0000256" key="13">
    <source>
        <dbReference type="ARBA" id="ARBA00023145"/>
    </source>
</evidence>
<comment type="cofactor">
    <cofactor evidence="15">
        <name>Ca(2+)</name>
        <dbReference type="ChEBI" id="CHEBI:29108"/>
    </cofactor>
    <text evidence="15">Binds 1 Ca(2+) ion per subunit.</text>
</comment>
<dbReference type="InterPro" id="IPR015366">
    <property type="entry name" value="S53_propep"/>
</dbReference>
<feature type="binding site" evidence="15">
    <location>
        <position position="582"/>
    </location>
    <ligand>
        <name>Ca(2+)</name>
        <dbReference type="ChEBI" id="CHEBI:29108"/>
    </ligand>
</feature>
<evidence type="ECO:0000256" key="3">
    <source>
        <dbReference type="ARBA" id="ARBA00004239"/>
    </source>
</evidence>
<feature type="active site" description="Charge relay system" evidence="15">
    <location>
        <position position="296"/>
    </location>
</feature>
<dbReference type="GO" id="GO:0008240">
    <property type="term" value="F:tripeptidyl-peptidase activity"/>
    <property type="evidence" value="ECO:0007669"/>
    <property type="project" value="UniProtKB-EC"/>
</dbReference>
<feature type="binding site" evidence="15">
    <location>
        <position position="550"/>
    </location>
    <ligand>
        <name>Ca(2+)</name>
        <dbReference type="ChEBI" id="CHEBI:29108"/>
    </ligand>
</feature>
<feature type="signal peptide" evidence="17">
    <location>
        <begin position="1"/>
        <end position="15"/>
    </location>
</feature>
<evidence type="ECO:0000256" key="6">
    <source>
        <dbReference type="ARBA" id="ARBA00022670"/>
    </source>
</evidence>
<reference evidence="19" key="1">
    <citation type="submission" date="2023-11" db="EMBL/GenBank/DDBJ databases">
        <authorList>
            <person name="Alioto T."/>
            <person name="Alioto T."/>
            <person name="Gomez Garrido J."/>
        </authorList>
    </citation>
    <scope>NUCLEOTIDE SEQUENCE</scope>
</reference>
<feature type="chain" id="PRO_5042541153" description="tripeptidyl-peptidase II" evidence="17">
    <location>
        <begin position="16"/>
        <end position="631"/>
    </location>
</feature>
<comment type="subcellular location">
    <subcellularLocation>
        <location evidence="3">Secreted</location>
        <location evidence="3">Extracellular space</location>
    </subcellularLocation>
</comment>
<dbReference type="PANTHER" id="PTHR14218:SF35">
    <property type="entry name" value="PEPTIDASE S53 DOMAIN-CONTAINING PROTEIN"/>
    <property type="match status" value="1"/>
</dbReference>
<dbReference type="SUPFAM" id="SSF52743">
    <property type="entry name" value="Subtilisin-like"/>
    <property type="match status" value="1"/>
</dbReference>
<comment type="catalytic activity">
    <reaction evidence="1">
        <text>Release of an N-terminal tripeptide from a polypeptide.</text>
        <dbReference type="EC" id="3.4.14.10"/>
    </reaction>
</comment>
<keyword evidence="10 15" id="KW-0720">Serine protease</keyword>
<dbReference type="InterPro" id="IPR023828">
    <property type="entry name" value="Peptidase_S8_Ser-AS"/>
</dbReference>
<dbReference type="PROSITE" id="PS51695">
    <property type="entry name" value="SEDOLISIN"/>
    <property type="match status" value="1"/>
</dbReference>
<dbReference type="InterPro" id="IPR000209">
    <property type="entry name" value="Peptidase_S8/S53_dom"/>
</dbReference>